<keyword evidence="3" id="KW-1185">Reference proteome</keyword>
<evidence type="ECO:0000313" key="3">
    <source>
        <dbReference type="Proteomes" id="UP000784294"/>
    </source>
</evidence>
<dbReference type="Proteomes" id="UP000784294">
    <property type="component" value="Unassembled WGS sequence"/>
</dbReference>
<dbReference type="PANTHER" id="PTHR22572">
    <property type="entry name" value="SUGAR-1-PHOSPHATE GUANYL TRANSFERASE"/>
    <property type="match status" value="1"/>
</dbReference>
<gene>
    <name evidence="2" type="ORF">PXEA_LOCUS33490</name>
</gene>
<dbReference type="AlphaFoldDB" id="A0A448XM59"/>
<dbReference type="EMBL" id="CAAALY010263478">
    <property type="protein sequence ID" value="VEL40050.1"/>
    <property type="molecule type" value="Genomic_DNA"/>
</dbReference>
<dbReference type="InterPro" id="IPR029044">
    <property type="entry name" value="Nucleotide-diphossugar_trans"/>
</dbReference>
<accession>A0A448XM59</accession>
<evidence type="ECO:0000313" key="2">
    <source>
        <dbReference type="EMBL" id="VEL40050.1"/>
    </source>
</evidence>
<dbReference type="Pfam" id="PF00483">
    <property type="entry name" value="NTP_transferase"/>
    <property type="match status" value="1"/>
</dbReference>
<comment type="caution">
    <text evidence="2">The sequence shown here is derived from an EMBL/GenBank/DDBJ whole genome shotgun (WGS) entry which is preliminary data.</text>
</comment>
<dbReference type="Gene3D" id="3.90.550.10">
    <property type="entry name" value="Spore Coat Polysaccharide Biosynthesis Protein SpsA, Chain A"/>
    <property type="match status" value="1"/>
</dbReference>
<sequence length="124" mass="14018">MLKLTDDAGETSGSVLCPRSDFGNDHAYNGLRTRHAYTPNNHTFTPNSITFTLFRCWCSLYFFDPVTQVDEPSKYGVVVYEPASGRVDRFVEKPQEFVGNKINAGIYLLNTCVIDRISVCFTTF</sequence>
<dbReference type="SUPFAM" id="SSF53448">
    <property type="entry name" value="Nucleotide-diphospho-sugar transferases"/>
    <property type="match status" value="1"/>
</dbReference>
<proteinExistence type="predicted"/>
<organism evidence="2 3">
    <name type="scientific">Protopolystoma xenopodis</name>
    <dbReference type="NCBI Taxonomy" id="117903"/>
    <lineage>
        <taxon>Eukaryota</taxon>
        <taxon>Metazoa</taxon>
        <taxon>Spiralia</taxon>
        <taxon>Lophotrochozoa</taxon>
        <taxon>Platyhelminthes</taxon>
        <taxon>Monogenea</taxon>
        <taxon>Polyopisthocotylea</taxon>
        <taxon>Polystomatidea</taxon>
        <taxon>Polystomatidae</taxon>
        <taxon>Protopolystoma</taxon>
    </lineage>
</organism>
<dbReference type="InterPro" id="IPR050486">
    <property type="entry name" value="Mannose-1P_guanyltransferase"/>
</dbReference>
<dbReference type="OrthoDB" id="1733332at2759"/>
<feature type="domain" description="Nucleotidyl transferase" evidence="1">
    <location>
        <begin position="66"/>
        <end position="117"/>
    </location>
</feature>
<evidence type="ECO:0000259" key="1">
    <source>
        <dbReference type="Pfam" id="PF00483"/>
    </source>
</evidence>
<name>A0A448XM59_9PLAT</name>
<dbReference type="InterPro" id="IPR005835">
    <property type="entry name" value="NTP_transferase_dom"/>
</dbReference>
<reference evidence="2" key="1">
    <citation type="submission" date="2018-11" db="EMBL/GenBank/DDBJ databases">
        <authorList>
            <consortium name="Pathogen Informatics"/>
        </authorList>
    </citation>
    <scope>NUCLEOTIDE SEQUENCE</scope>
</reference>
<protein>
    <recommendedName>
        <fullName evidence="1">Nucleotidyl transferase domain-containing protein</fullName>
    </recommendedName>
</protein>